<sequence length="142" mass="17271">MTGKLQTISLSREQYELLLKIVYLGNWLINAHRTEDIKKEYEQIEDYIFSLAPQFGFEEYLNHEESDGDRCFPTRFFEEETDVNALHDEYDEDTFWDELPERLGKRDFFEKFTEKEIKKMSREGWFKKLFDCIDVYNDEFAT</sequence>
<organism evidence="1 2">
    <name type="scientific">Candidatus Kerfeldbacteria bacterium CG08_land_8_20_14_0_20_43_14</name>
    <dbReference type="NCBI Taxonomy" id="2014246"/>
    <lineage>
        <taxon>Bacteria</taxon>
        <taxon>Candidatus Kerfeldiibacteriota</taxon>
    </lineage>
</organism>
<dbReference type="Proteomes" id="UP000236845">
    <property type="component" value="Unassembled WGS sequence"/>
</dbReference>
<proteinExistence type="predicted"/>
<feature type="non-terminal residue" evidence="1">
    <location>
        <position position="142"/>
    </location>
</feature>
<gene>
    <name evidence="1" type="ORF">COT26_01705</name>
</gene>
<name>A0A2H0YQJ2_9BACT</name>
<evidence type="ECO:0000313" key="2">
    <source>
        <dbReference type="Proteomes" id="UP000236845"/>
    </source>
</evidence>
<dbReference type="EMBL" id="PEXW01000036">
    <property type="protein sequence ID" value="PIS40748.1"/>
    <property type="molecule type" value="Genomic_DNA"/>
</dbReference>
<accession>A0A2H0YQJ2</accession>
<reference evidence="2" key="1">
    <citation type="submission" date="2017-09" db="EMBL/GenBank/DDBJ databases">
        <title>Depth-based differentiation of microbial function through sediment-hosted aquifers and enrichment of novel symbionts in the deep terrestrial subsurface.</title>
        <authorList>
            <person name="Probst A.J."/>
            <person name="Ladd B."/>
            <person name="Jarett J.K."/>
            <person name="Geller-Mcgrath D.E."/>
            <person name="Sieber C.M.K."/>
            <person name="Emerson J.B."/>
            <person name="Anantharaman K."/>
            <person name="Thomas B.C."/>
            <person name="Malmstrom R."/>
            <person name="Stieglmeier M."/>
            <person name="Klingl A."/>
            <person name="Woyke T."/>
            <person name="Ryan C.M."/>
            <person name="Banfield J.F."/>
        </authorList>
    </citation>
    <scope>NUCLEOTIDE SEQUENCE [LARGE SCALE GENOMIC DNA]</scope>
</reference>
<comment type="caution">
    <text evidence="1">The sequence shown here is derived from an EMBL/GenBank/DDBJ whole genome shotgun (WGS) entry which is preliminary data.</text>
</comment>
<dbReference type="AlphaFoldDB" id="A0A2H0YQJ2"/>
<evidence type="ECO:0000313" key="1">
    <source>
        <dbReference type="EMBL" id="PIS40748.1"/>
    </source>
</evidence>
<protein>
    <submittedName>
        <fullName evidence="1">Uncharacterized protein</fullName>
    </submittedName>
</protein>